<protein>
    <submittedName>
        <fullName evidence="3">PIR Superfamily Protein</fullName>
    </submittedName>
</protein>
<accession>A0A1A8XBJ6</accession>
<reference evidence="4" key="1">
    <citation type="submission" date="2016-05" db="EMBL/GenBank/DDBJ databases">
        <authorList>
            <person name="Naeem Raeece"/>
        </authorList>
    </citation>
    <scope>NUCLEOTIDE SEQUENCE [LARGE SCALE GENOMIC DNA]</scope>
</reference>
<organism evidence="3 4">
    <name type="scientific">Plasmodium ovale curtisi</name>
    <dbReference type="NCBI Taxonomy" id="864141"/>
    <lineage>
        <taxon>Eukaryota</taxon>
        <taxon>Sar</taxon>
        <taxon>Alveolata</taxon>
        <taxon>Apicomplexa</taxon>
        <taxon>Aconoidasida</taxon>
        <taxon>Haemosporida</taxon>
        <taxon>Plasmodiidae</taxon>
        <taxon>Plasmodium</taxon>
        <taxon>Plasmodium (Plasmodium)</taxon>
    </lineage>
</organism>
<keyword evidence="2" id="KW-0812">Transmembrane</keyword>
<name>A0A1A8XBJ6_PLAOA</name>
<feature type="region of interest" description="Disordered" evidence="1">
    <location>
        <begin position="1"/>
        <end position="32"/>
    </location>
</feature>
<dbReference type="AlphaFoldDB" id="A0A1A8XBJ6"/>
<evidence type="ECO:0000256" key="1">
    <source>
        <dbReference type="SAM" id="MobiDB-lite"/>
    </source>
</evidence>
<keyword evidence="2" id="KW-0472">Membrane</keyword>
<keyword evidence="2" id="KW-1133">Transmembrane helix</keyword>
<dbReference type="Pfam" id="PF05795">
    <property type="entry name" value="Plasmodium_Vir"/>
    <property type="match status" value="1"/>
</dbReference>
<dbReference type="InterPro" id="IPR008780">
    <property type="entry name" value="Plasmodium_Vir"/>
</dbReference>
<proteinExistence type="predicted"/>
<sequence length="322" mass="38152">MEREGEDNLGVFTKSDVEEEEEEEEDEELEVEDDALGETYYSIVSSFHIYEEEFSTVDNEESSPQKYEKFCKSFSDVFFSNKYPIERCYSIAKYLQHIKDKGEDDTEYRCKCLNYILNTDNKFNKLAGYESSKLFKSYKKLSTKFDKCYLIIEHIKNDDVLEKIRKLYDLNKAKNKLEYSINSDKDNISESAQEFAEYYRNSINDCSTYNNDGYCVELKGFEQYINQCMKSENHKKAWEILKTLIPNYGASIIVSFIIMLGIPFFLYILYKFTPLGSWANMQMQKKKKIWNNLRENESQLQSPLHDQLNMKNNKFNVKYHSA</sequence>
<evidence type="ECO:0000256" key="2">
    <source>
        <dbReference type="SAM" id="Phobius"/>
    </source>
</evidence>
<feature type="compositionally biased region" description="Acidic residues" evidence="1">
    <location>
        <begin position="17"/>
        <end position="32"/>
    </location>
</feature>
<evidence type="ECO:0000313" key="4">
    <source>
        <dbReference type="Proteomes" id="UP000078546"/>
    </source>
</evidence>
<feature type="transmembrane region" description="Helical" evidence="2">
    <location>
        <begin position="248"/>
        <end position="270"/>
    </location>
</feature>
<dbReference type="Proteomes" id="UP000078546">
    <property type="component" value="Unassembled WGS sequence"/>
</dbReference>
<dbReference type="EMBL" id="FLQV01003014">
    <property type="protein sequence ID" value="SBT02043.1"/>
    <property type="molecule type" value="Genomic_DNA"/>
</dbReference>
<evidence type="ECO:0000313" key="3">
    <source>
        <dbReference type="EMBL" id="SBT02043.1"/>
    </source>
</evidence>
<gene>
    <name evidence="3" type="ORF">POVCU1_072390</name>
</gene>